<evidence type="ECO:0000259" key="1">
    <source>
        <dbReference type="PROSITE" id="PS50011"/>
    </source>
</evidence>
<dbReference type="InterPro" id="IPR047187">
    <property type="entry name" value="SF1_C_Upf1"/>
</dbReference>
<dbReference type="Pfam" id="PF13086">
    <property type="entry name" value="AAA_11"/>
    <property type="match status" value="1"/>
</dbReference>
<dbReference type="SUPFAM" id="SSF56112">
    <property type="entry name" value="Protein kinase-like (PK-like)"/>
    <property type="match status" value="1"/>
</dbReference>
<dbReference type="InterPro" id="IPR049468">
    <property type="entry name" value="Restrct_endonuc-II-like_dom"/>
</dbReference>
<comment type="caution">
    <text evidence="2">The sequence shown here is derived from an EMBL/GenBank/DDBJ whole genome shotgun (WGS) entry which is preliminary data.</text>
</comment>
<dbReference type="Pfam" id="PF13087">
    <property type="entry name" value="AAA_12"/>
    <property type="match status" value="1"/>
</dbReference>
<dbReference type="Proteomes" id="UP001549320">
    <property type="component" value="Unassembled WGS sequence"/>
</dbReference>
<dbReference type="Gene3D" id="3.40.50.300">
    <property type="entry name" value="P-loop containing nucleotide triphosphate hydrolases"/>
    <property type="match status" value="3"/>
</dbReference>
<evidence type="ECO:0000313" key="3">
    <source>
        <dbReference type="Proteomes" id="UP001549320"/>
    </source>
</evidence>
<accession>A0ABV2QHC5</accession>
<dbReference type="PROSITE" id="PS50011">
    <property type="entry name" value="PROTEIN_KINASE_DOM"/>
    <property type="match status" value="1"/>
</dbReference>
<dbReference type="CDD" id="cd18808">
    <property type="entry name" value="SF1_C_Upf1"/>
    <property type="match status" value="1"/>
</dbReference>
<dbReference type="InterPro" id="IPR045055">
    <property type="entry name" value="DNA2/NAM7-like"/>
</dbReference>
<proteinExistence type="predicted"/>
<organism evidence="2 3">
    <name type="scientific">Ottowia thiooxydans</name>
    <dbReference type="NCBI Taxonomy" id="219182"/>
    <lineage>
        <taxon>Bacteria</taxon>
        <taxon>Pseudomonadati</taxon>
        <taxon>Pseudomonadota</taxon>
        <taxon>Betaproteobacteria</taxon>
        <taxon>Burkholderiales</taxon>
        <taxon>Comamonadaceae</taxon>
        <taxon>Ottowia</taxon>
    </lineage>
</organism>
<protein>
    <submittedName>
        <fullName evidence="2">Primosomal replication protein N</fullName>
    </submittedName>
</protein>
<dbReference type="InterPro" id="IPR027417">
    <property type="entry name" value="P-loop_NTPase"/>
</dbReference>
<dbReference type="PANTHER" id="PTHR10887">
    <property type="entry name" value="DNA2/NAM7 HELICASE FAMILY"/>
    <property type="match status" value="1"/>
</dbReference>
<keyword evidence="3" id="KW-1185">Reference proteome</keyword>
<dbReference type="SUPFAM" id="SSF52540">
    <property type="entry name" value="P-loop containing nucleoside triphosphate hydrolases"/>
    <property type="match status" value="1"/>
</dbReference>
<dbReference type="EMBL" id="JBEPSH010000013">
    <property type="protein sequence ID" value="MET4579958.1"/>
    <property type="molecule type" value="Genomic_DNA"/>
</dbReference>
<dbReference type="SMART" id="SM00220">
    <property type="entry name" value="S_TKc"/>
    <property type="match status" value="1"/>
</dbReference>
<dbReference type="InterPro" id="IPR025103">
    <property type="entry name" value="DUF4011"/>
</dbReference>
<sequence>MNDQTLVRFCPNCQTERALTEMFCEGTIGAHRCDWNLLDVSIRPTGWRPAPVIPAQAPQPPATLTCANGHGMEAGDLICSVCGADLAQTEVAATPSTQPAPGQAEETVIGGWRVLRAISSAVGLRDRYLVEETDSDRSGVLTLYHHGAEPDPSVYDALRRVSLEHVPEIFATGRWNDRAFEVAEELTGGTLADLGIVVDDATSVRRIVYELGKALDALAESGLRHRDIRPGTLLVRNRDPLDLVIGGFGSARLSEFDLDIVSPLEVTRYMAPEAVAGGVAAASDWWSLGIVLLEQITRGACFEGVNQHAFLIHILSHGVTLPAGLPADIEVLLRGLLARDRHQRWKWSEVQDWLDGHAPYAPPLATLRGDQCRGPRLTLGGNPYFSPQTYALAAAEAANWAEAQDHFTRGSITTWAQDAAFAPQVLAGLRRIAKIDTIDEDCRLLVALKVLNPEMPPIYRGDIVTPKWLLDHPIEGYDLVSGAVPDLLSELDAENWLLRLKSRAIAVRTRAHNLSIDLDEDTLRINLLSTSRARLAAEWEERIKYLPDSEHHGLLNLLERRSVSEEDLIVVLSAAISQFRSCDAIVNEAGGLARQAGVLIFDETSAQDIIQWPRGEILQAVAERIEGFAKCAFAPLNEWADQFRLEKRLPLSKALVLLSIPQEEWQEPQKQQYISQILDFFEKKVVSAVLRGPLVRMTIARSSPRVDLSELQTSRLDASALLNHLIQRSERSVTLDPAALDRPESSTGSRLQSLERHNQLYKRDTGIDGLYLGFPFILTKDGRTGSSTRIAPVLLWPVRLHHEVGTRGNATLSFDNDREEVRLNPALDAILGPEAAKAWQQAAAEVLGRSALTAADVIDAFGTLAAPRSRALGQLPGPKTQVAPRSNELDCSAVLFHVTFMGQAIGEDIRTLKERSPAGTGLETALRLNAKPHGDEKGAQASREVDRFFTVHSDPSQEEAVLLSREAPGLLVEGPPGTGKSQTIVNMVCDAIGRRQSLLIVCQKHAALEVVCKRLIAEGLGQRIVMVNDVNRDRMPIIRMVREQLEEFARRSIDPVAAVRRKREATAARIDALEGAIDRHHEALHRVDDRIGTSYRTVLGELIRLEEPAPPLDIPALRPLLDRVSVGELASLEEEIAPLVRHWLPAKYEGSGLAPLLPFAPDQATLEDFTEAFKHFAQCEALRVDVLMTRSSSFEVDDPSPHRAWLAAHGHEFLDLPDEQRLTLARWLPLFRHADRPGDRLISELSALRDDLTSCRSADHDGQLSPALTKVEAARLTKLKDLATEASAPSGMLGKFNPFKALRKRQVVRFLKDLGDTGTPQRLEALISAATLELKWRPIRARIVEVHAQLKLPELEADAGLTLLPTLARTLGDVTGTSVLASHLAIAPWPERMDEAVAKESKDAVLKLFAEFDAAFARFEARAESQKALHRLESWVQPEWVQRCSRAIVTNEINATSVNSINAALPSLSAYQQFRGRAQRLSPLATSAFAAMRAREAQLEVVPVYELEELTRRILNREARLGWKNSFEQSTPELAFERHELESKIASLETLDLEMRALNRELLKEDFEQGSIAPLRAWEDITRLTGQRARRLREFIDMGSSLGLMKLRPIWLMNPDVASRVLPLKAALFDKVIYDEASQMPVEFALPSLFRARVTIVSGDEKQMPPTAFFSSRIENDEAQAFDGEMPDEDATEDERESFDETWNRREIKDCPDLLQLARTCLPNARLQIHYRSAYRELINYSNAAFYGNDLSVPVRHPESTVLREKPIEMVRVDGVYQDQTNPEEANKVVELLAEMWKAPYAQRPSVGVVTFNRKQADLIEEALELRAEQDPEFREAYRLESERNEDGEDMGVFVKNVENVQGDERDVIFFSSTFGRNKQGTFRRNFGVLGQKGGERRLNVAVTRSRQKIVMVTSMPISDISDILTTRRPPTTPRDFLQGYMEYARAVSGGEFSSARTLLSRLSISRETTASQKPQRSADGFIDAVGEFLRSLNLSIKASEEGDAFGLDYAVERPDTGLFAIGIECDAPRHALLARARAREVWRSKVLGRAIPVVHRVSSHGWYHNGADERQRLADAVQAALRLEVAA</sequence>
<dbReference type="InterPro" id="IPR041679">
    <property type="entry name" value="DNA2/NAM7-like_C"/>
</dbReference>
<dbReference type="InterPro" id="IPR011009">
    <property type="entry name" value="Kinase-like_dom_sf"/>
</dbReference>
<dbReference type="InterPro" id="IPR000719">
    <property type="entry name" value="Prot_kinase_dom"/>
</dbReference>
<reference evidence="2 3" key="1">
    <citation type="submission" date="2024-06" db="EMBL/GenBank/DDBJ databases">
        <title>Sorghum-associated microbial communities from plants grown in Nebraska, USA.</title>
        <authorList>
            <person name="Schachtman D."/>
        </authorList>
    </citation>
    <scope>NUCLEOTIDE SEQUENCE [LARGE SCALE GENOMIC DNA]</scope>
    <source>
        <strain evidence="2 3">2709</strain>
    </source>
</reference>
<dbReference type="Pfam" id="PF18741">
    <property type="entry name" value="MTES_1575"/>
    <property type="match status" value="1"/>
</dbReference>
<feature type="domain" description="Protein kinase" evidence="1">
    <location>
        <begin position="103"/>
        <end position="354"/>
    </location>
</feature>
<dbReference type="RefSeq" id="WP_354448532.1">
    <property type="nucleotide sequence ID" value="NZ_JBEPSH010000013.1"/>
</dbReference>
<dbReference type="InterPro" id="IPR041677">
    <property type="entry name" value="DNA2/NAM7_AAA_11"/>
</dbReference>
<gene>
    <name evidence="2" type="ORF">ABIE13_005096</name>
</gene>
<evidence type="ECO:0000313" key="2">
    <source>
        <dbReference type="EMBL" id="MET4579958.1"/>
    </source>
</evidence>
<dbReference type="Pfam" id="PF13195">
    <property type="entry name" value="DUF4011"/>
    <property type="match status" value="1"/>
</dbReference>
<dbReference type="Pfam" id="PF00069">
    <property type="entry name" value="Pkinase"/>
    <property type="match status" value="1"/>
</dbReference>
<dbReference type="Gene3D" id="1.10.510.10">
    <property type="entry name" value="Transferase(Phosphotransferase) domain 1"/>
    <property type="match status" value="1"/>
</dbReference>
<name>A0ABV2QHC5_9BURK</name>
<dbReference type="PANTHER" id="PTHR10887:SF495">
    <property type="entry name" value="HELICASE SENATAXIN ISOFORM X1-RELATED"/>
    <property type="match status" value="1"/>
</dbReference>